<dbReference type="SMART" id="SM00650">
    <property type="entry name" value="rADc"/>
    <property type="match status" value="1"/>
</dbReference>
<keyword evidence="5 11" id="KW-0949">S-adenosyl-L-methionine</keyword>
<dbReference type="GO" id="GO:0034246">
    <property type="term" value="F:mitochondrial transcription factor activity"/>
    <property type="evidence" value="ECO:0007669"/>
    <property type="project" value="TreeGrafter"/>
</dbReference>
<evidence type="ECO:0000256" key="4">
    <source>
        <dbReference type="ARBA" id="ARBA00022679"/>
    </source>
</evidence>
<dbReference type="GO" id="GO:0000179">
    <property type="term" value="F:rRNA (adenine-N6,N6-)-dimethyltransferase activity"/>
    <property type="evidence" value="ECO:0007669"/>
    <property type="project" value="UniProtKB-UniRule"/>
</dbReference>
<dbReference type="Pfam" id="PF00398">
    <property type="entry name" value="RrnaAD"/>
    <property type="match status" value="1"/>
</dbReference>
<evidence type="ECO:0000256" key="11">
    <source>
        <dbReference type="PROSITE-ProRule" id="PRU01026"/>
    </source>
</evidence>
<dbReference type="PANTHER" id="PTHR11727">
    <property type="entry name" value="DIMETHYLADENOSINE TRANSFERASE"/>
    <property type="match status" value="1"/>
</dbReference>
<dbReference type="GO" id="GO:0005759">
    <property type="term" value="C:mitochondrial matrix"/>
    <property type="evidence" value="ECO:0007669"/>
    <property type="project" value="TreeGrafter"/>
</dbReference>
<dbReference type="InterPro" id="IPR020598">
    <property type="entry name" value="rRNA_Ade_methylase_Trfase_N"/>
</dbReference>
<feature type="binding site" evidence="11">
    <location>
        <position position="82"/>
    </location>
    <ligand>
        <name>S-adenosyl-L-methionine</name>
        <dbReference type="ChEBI" id="CHEBI:59789"/>
    </ligand>
</feature>
<keyword evidence="10" id="KW-0804">Transcription</keyword>
<dbReference type="InterPro" id="IPR020596">
    <property type="entry name" value="rRNA_Ade_Mease_Trfase_CS"/>
</dbReference>
<dbReference type="InterPro" id="IPR029063">
    <property type="entry name" value="SAM-dependent_MTases_sf"/>
</dbReference>
<feature type="binding site" evidence="11">
    <location>
        <position position="131"/>
    </location>
    <ligand>
        <name>S-adenosyl-L-methionine</name>
        <dbReference type="ChEBI" id="CHEBI:59789"/>
    </ligand>
</feature>
<keyword evidence="6 11" id="KW-0694">RNA-binding</keyword>
<keyword evidence="9" id="KW-0496">Mitochondrion</keyword>
<evidence type="ECO:0000256" key="7">
    <source>
        <dbReference type="ARBA" id="ARBA00022946"/>
    </source>
</evidence>
<evidence type="ECO:0000256" key="9">
    <source>
        <dbReference type="ARBA" id="ARBA00023128"/>
    </source>
</evidence>
<dbReference type="OrthoDB" id="16079at2759"/>
<feature type="domain" description="Ribosomal RNA adenine methylase transferase N-terminal" evidence="13">
    <location>
        <begin position="62"/>
        <end position="238"/>
    </location>
</feature>
<dbReference type="SUPFAM" id="SSF53335">
    <property type="entry name" value="S-adenosyl-L-methionine-dependent methyltransferases"/>
    <property type="match status" value="1"/>
</dbReference>
<evidence type="ECO:0000256" key="1">
    <source>
        <dbReference type="ARBA" id="ARBA00004173"/>
    </source>
</evidence>
<dbReference type="EMBL" id="CAJPVJ010038568">
    <property type="protein sequence ID" value="CAG2181599.1"/>
    <property type="molecule type" value="Genomic_DNA"/>
</dbReference>
<gene>
    <name evidence="14" type="ORF">ONB1V03_LOCUS21020</name>
</gene>
<evidence type="ECO:0000256" key="2">
    <source>
        <dbReference type="ARBA" id="ARBA00022552"/>
    </source>
</evidence>
<comment type="subcellular location">
    <subcellularLocation>
        <location evidence="1">Mitochondrion</location>
    </subcellularLocation>
</comment>
<dbReference type="PROSITE" id="PS51689">
    <property type="entry name" value="SAM_RNA_A_N6_MT"/>
    <property type="match status" value="1"/>
</dbReference>
<keyword evidence="2 12" id="KW-0698">rRNA processing</keyword>
<dbReference type="Gene3D" id="3.40.50.150">
    <property type="entry name" value="Vaccinia Virus protein VP39"/>
    <property type="match status" value="1"/>
</dbReference>
<dbReference type="AlphaFoldDB" id="A0A7R9MQ56"/>
<dbReference type="FunFam" id="3.40.50.150:FF:000109">
    <property type="entry name" value="rRNA adenine N(6)-methyltransferase"/>
    <property type="match status" value="1"/>
</dbReference>
<evidence type="ECO:0000256" key="3">
    <source>
        <dbReference type="ARBA" id="ARBA00022603"/>
    </source>
</evidence>
<dbReference type="CDD" id="cd02440">
    <property type="entry name" value="AdoMet_MTases"/>
    <property type="match status" value="1"/>
</dbReference>
<dbReference type="EMBL" id="OC953393">
    <property type="protein sequence ID" value="CAD7664462.1"/>
    <property type="molecule type" value="Genomic_DNA"/>
</dbReference>
<feature type="binding site" evidence="11">
    <location>
        <position position="55"/>
    </location>
    <ligand>
        <name>S-adenosyl-L-methionine</name>
        <dbReference type="ChEBI" id="CHEBI:59789"/>
    </ligand>
</feature>
<evidence type="ECO:0000313" key="15">
    <source>
        <dbReference type="Proteomes" id="UP000728032"/>
    </source>
</evidence>
<evidence type="ECO:0000313" key="14">
    <source>
        <dbReference type="EMBL" id="CAD7664462.1"/>
    </source>
</evidence>
<dbReference type="GO" id="GO:0006391">
    <property type="term" value="P:transcription initiation at mitochondrial promoter"/>
    <property type="evidence" value="ECO:0007669"/>
    <property type="project" value="TreeGrafter"/>
</dbReference>
<feature type="binding site" evidence="11">
    <location>
        <position position="161"/>
    </location>
    <ligand>
        <name>S-adenosyl-L-methionine</name>
        <dbReference type="ChEBI" id="CHEBI:59789"/>
    </ligand>
</feature>
<keyword evidence="15" id="KW-1185">Reference proteome</keyword>
<feature type="binding site" evidence="11">
    <location>
        <position position="104"/>
    </location>
    <ligand>
        <name>S-adenosyl-L-methionine</name>
        <dbReference type="ChEBI" id="CHEBI:59789"/>
    </ligand>
</feature>
<comment type="similarity">
    <text evidence="11 12">Belongs to the class I-like SAM-binding methyltransferase superfamily. rRNA adenine N(6)-methyltransferase family.</text>
</comment>
<dbReference type="Proteomes" id="UP000728032">
    <property type="component" value="Unassembled WGS sequence"/>
</dbReference>
<keyword evidence="7" id="KW-0809">Transit peptide</keyword>
<name>A0A7R9MQ56_9ACAR</name>
<evidence type="ECO:0000256" key="10">
    <source>
        <dbReference type="ARBA" id="ARBA00023163"/>
    </source>
</evidence>
<feature type="non-terminal residue" evidence="14">
    <location>
        <position position="1"/>
    </location>
</feature>
<evidence type="ECO:0000256" key="12">
    <source>
        <dbReference type="RuleBase" id="RU362106"/>
    </source>
</evidence>
<keyword evidence="4 11" id="KW-0808">Transferase</keyword>
<organism evidence="14">
    <name type="scientific">Oppiella nova</name>
    <dbReference type="NCBI Taxonomy" id="334625"/>
    <lineage>
        <taxon>Eukaryota</taxon>
        <taxon>Metazoa</taxon>
        <taxon>Ecdysozoa</taxon>
        <taxon>Arthropoda</taxon>
        <taxon>Chelicerata</taxon>
        <taxon>Arachnida</taxon>
        <taxon>Acari</taxon>
        <taxon>Acariformes</taxon>
        <taxon>Sarcoptiformes</taxon>
        <taxon>Oribatida</taxon>
        <taxon>Brachypylina</taxon>
        <taxon>Oppioidea</taxon>
        <taxon>Oppiidae</taxon>
        <taxon>Oppiella</taxon>
    </lineage>
</organism>
<evidence type="ECO:0000256" key="6">
    <source>
        <dbReference type="ARBA" id="ARBA00022884"/>
    </source>
</evidence>
<evidence type="ECO:0000256" key="5">
    <source>
        <dbReference type="ARBA" id="ARBA00022691"/>
    </source>
</evidence>
<dbReference type="GO" id="GO:0003723">
    <property type="term" value="F:RNA binding"/>
    <property type="evidence" value="ECO:0007669"/>
    <property type="project" value="UniProtKB-UniRule"/>
</dbReference>
<feature type="binding site" evidence="11">
    <location>
        <position position="57"/>
    </location>
    <ligand>
        <name>S-adenosyl-L-methionine</name>
        <dbReference type="ChEBI" id="CHEBI:59789"/>
    </ligand>
</feature>
<keyword evidence="8" id="KW-0805">Transcription regulation</keyword>
<keyword evidence="3 11" id="KW-0489">Methyltransferase</keyword>
<dbReference type="PROSITE" id="PS01131">
    <property type="entry name" value="RRNA_A_DIMETH"/>
    <property type="match status" value="1"/>
</dbReference>
<evidence type="ECO:0000259" key="13">
    <source>
        <dbReference type="SMART" id="SM00650"/>
    </source>
</evidence>
<sequence>MSFNRSLLEGAKTVVKSTTKPSSLQLVPKRLPPLPTPKDLIRIYKVKARRQLSQNFLLQKSINERIVTSAGIKGDSYVLEVGPGPGNITRQILEKGPKELYVIEKDRRFLPMLEMLSDASLPGQMKIIIGDVMDYSFDGLFPKELRREWTDSSPPIHIVGNLPFNVSTPLIIRWLRHMSDRTGLFSYGRVGLTLTFQYEVGQRIVAPVMSIMRSRLSVMCQHLCRCEHRFVINGSSFM</sequence>
<accession>A0A7R9MQ56</accession>
<protein>
    <recommendedName>
        <fullName evidence="12">rRNA adenine N(6)-methyltransferase</fullName>
        <ecNumber evidence="12">2.1.1.-</ecNumber>
    </recommendedName>
</protein>
<reference evidence="14" key="1">
    <citation type="submission" date="2020-11" db="EMBL/GenBank/DDBJ databases">
        <authorList>
            <person name="Tran Van P."/>
        </authorList>
    </citation>
    <scope>NUCLEOTIDE SEQUENCE</scope>
</reference>
<dbReference type="EC" id="2.1.1.-" evidence="12"/>
<evidence type="ECO:0000256" key="8">
    <source>
        <dbReference type="ARBA" id="ARBA00023015"/>
    </source>
</evidence>
<proteinExistence type="inferred from homology"/>
<dbReference type="PANTHER" id="PTHR11727:SF17">
    <property type="entry name" value="DIMETHYLADENOSINE TRANSFERASE 1, MITOCHONDRIAL"/>
    <property type="match status" value="1"/>
</dbReference>
<dbReference type="InterPro" id="IPR001737">
    <property type="entry name" value="KsgA/Erm"/>
</dbReference>